<evidence type="ECO:0000313" key="2">
    <source>
        <dbReference type="RefSeq" id="XP_033459399.1"/>
    </source>
</evidence>
<keyword evidence="1" id="KW-1185">Reference proteome</keyword>
<evidence type="ECO:0000313" key="1">
    <source>
        <dbReference type="Proteomes" id="UP000504637"/>
    </source>
</evidence>
<accession>A0A6J3M396</accession>
<gene>
    <name evidence="2" type="ORF">K489DRAFT_381106</name>
</gene>
<reference evidence="2" key="1">
    <citation type="submission" date="2020-01" db="EMBL/GenBank/DDBJ databases">
        <authorList>
            <consortium name="DOE Joint Genome Institute"/>
            <person name="Haridas S."/>
            <person name="Albert R."/>
            <person name="Binder M."/>
            <person name="Bloem J."/>
            <person name="Labutti K."/>
            <person name="Salamov A."/>
            <person name="Andreopoulos B."/>
            <person name="Baker S.E."/>
            <person name="Barry K."/>
            <person name="Bills G."/>
            <person name="Bluhm B.H."/>
            <person name="Cannon C."/>
            <person name="Castanera R."/>
            <person name="Culley D.E."/>
            <person name="Daum C."/>
            <person name="Ezra D."/>
            <person name="Gonzalez J.B."/>
            <person name="Henrissat B."/>
            <person name="Kuo A."/>
            <person name="Liang C."/>
            <person name="Lipzen A."/>
            <person name="Lutzoni F."/>
            <person name="Magnuson J."/>
            <person name="Mondo S."/>
            <person name="Nolan M."/>
            <person name="Ohm R."/>
            <person name="Pangilinan J."/>
            <person name="Park H.-J."/>
            <person name="Ramirez L."/>
            <person name="Alfaro M."/>
            <person name="Sun H."/>
            <person name="Tritt A."/>
            <person name="Yoshinaga Y."/>
            <person name="Zwiers L.-H."/>
            <person name="Turgeon B.G."/>
            <person name="Goodwin S.B."/>
            <person name="Spatafora J.W."/>
            <person name="Crous P.W."/>
            <person name="Grigoriev I.V."/>
        </authorList>
    </citation>
    <scope>NUCLEOTIDE SEQUENCE</scope>
    <source>
        <strain evidence="2">CBS 342.82</strain>
    </source>
</reference>
<reference evidence="2" key="2">
    <citation type="submission" date="2020-04" db="EMBL/GenBank/DDBJ databases">
        <authorList>
            <consortium name="NCBI Genome Project"/>
        </authorList>
    </citation>
    <scope>NUCLEOTIDE SEQUENCE</scope>
    <source>
        <strain evidence="2">CBS 342.82</strain>
    </source>
</reference>
<protein>
    <submittedName>
        <fullName evidence="2">Uncharacterized protein</fullName>
    </submittedName>
</protein>
<sequence length="51" mass="5387">MASSLRMAAPKMASMAAQSSVKVARPMMKVQQLQKFSRAYSGKLAIGASSP</sequence>
<name>A0A6J3M396_9PEZI</name>
<dbReference type="RefSeq" id="XP_033459399.1">
    <property type="nucleotide sequence ID" value="XM_033605037.1"/>
</dbReference>
<dbReference type="OrthoDB" id="438052at2759"/>
<organism evidence="2">
    <name type="scientific">Dissoconium aciculare CBS 342.82</name>
    <dbReference type="NCBI Taxonomy" id="1314786"/>
    <lineage>
        <taxon>Eukaryota</taxon>
        <taxon>Fungi</taxon>
        <taxon>Dikarya</taxon>
        <taxon>Ascomycota</taxon>
        <taxon>Pezizomycotina</taxon>
        <taxon>Dothideomycetes</taxon>
        <taxon>Dothideomycetidae</taxon>
        <taxon>Mycosphaerellales</taxon>
        <taxon>Dissoconiaceae</taxon>
        <taxon>Dissoconium</taxon>
    </lineage>
</organism>
<proteinExistence type="predicted"/>
<dbReference type="Proteomes" id="UP000504637">
    <property type="component" value="Unplaced"/>
</dbReference>
<dbReference type="AlphaFoldDB" id="A0A6J3M396"/>
<dbReference type="GeneID" id="54362837"/>
<reference evidence="2" key="3">
    <citation type="submission" date="2025-08" db="UniProtKB">
        <authorList>
            <consortium name="RefSeq"/>
        </authorList>
    </citation>
    <scope>IDENTIFICATION</scope>
    <source>
        <strain evidence="2">CBS 342.82</strain>
    </source>
</reference>